<dbReference type="EMBL" id="MJFZ01000038">
    <property type="protein sequence ID" value="RAW40998.1"/>
    <property type="molecule type" value="Genomic_DNA"/>
</dbReference>
<proteinExistence type="predicted"/>
<dbReference type="AlphaFoldDB" id="A0A329SYJ4"/>
<dbReference type="Proteomes" id="UP000697107">
    <property type="component" value="Unassembled WGS sequence"/>
</dbReference>
<dbReference type="Proteomes" id="UP000760860">
    <property type="component" value="Unassembled WGS sequence"/>
</dbReference>
<evidence type="ECO:0000313" key="4">
    <source>
        <dbReference type="EMBL" id="KAG2928690.1"/>
    </source>
</evidence>
<dbReference type="EMBL" id="RCMK01000438">
    <property type="protein sequence ID" value="KAG2928690.1"/>
    <property type="molecule type" value="Genomic_DNA"/>
</dbReference>
<feature type="signal peptide" evidence="1">
    <location>
        <begin position="1"/>
        <end position="18"/>
    </location>
</feature>
<reference evidence="7 8" key="1">
    <citation type="submission" date="2018-01" db="EMBL/GenBank/DDBJ databases">
        <title>Draft genome of the strawberry crown rot pathogen Phytophthora cactorum.</title>
        <authorList>
            <person name="Armitage A.D."/>
            <person name="Lysoe E."/>
            <person name="Nellist C.F."/>
            <person name="Harrison R.J."/>
            <person name="Brurberg M.B."/>
        </authorList>
    </citation>
    <scope>NUCLEOTIDE SEQUENCE [LARGE SCALE GENOMIC DNA]</scope>
    <source>
        <strain evidence="7 8">10300</strain>
    </source>
</reference>
<feature type="chain" id="PRO_5040068037" evidence="1">
    <location>
        <begin position="19"/>
        <end position="115"/>
    </location>
</feature>
<dbReference type="EMBL" id="RCML01000459">
    <property type="protein sequence ID" value="KAG2976509.1"/>
    <property type="molecule type" value="Genomic_DNA"/>
</dbReference>
<sequence length="115" mass="13281">MWNFWVSGVLQLIVSVVAVSQPPRLEITFPAQHSWWQVNNDDELLETLPIYFQTRNFRIPENGFLLVTGDNIPEEQNRHISDANSLFLGGIDPGTHFWKLELRLWNDTSSALAEM</sequence>
<keyword evidence="8" id="KW-1185">Reference proteome</keyword>
<accession>A0A329SYJ4</accession>
<reference evidence="2" key="2">
    <citation type="submission" date="2018-10" db="EMBL/GenBank/DDBJ databases">
        <title>Effector identification in a new, highly contiguous assembly of the strawberry crown rot pathogen Phytophthora cactorum.</title>
        <authorList>
            <person name="Armitage A.D."/>
            <person name="Nellist C.F."/>
            <person name="Bates H."/>
            <person name="Vickerstaff R.J."/>
            <person name="Harrison R.J."/>
        </authorList>
    </citation>
    <scope>NUCLEOTIDE SEQUENCE</scope>
    <source>
        <strain evidence="2">15-7</strain>
        <strain evidence="3">4032</strain>
        <strain evidence="4">4040</strain>
        <strain evidence="5">P415</strain>
        <strain evidence="6">P421</strain>
    </source>
</reference>
<dbReference type="EMBL" id="RCMV01002558">
    <property type="protein sequence ID" value="KAG3202290.1"/>
    <property type="molecule type" value="Genomic_DNA"/>
</dbReference>
<evidence type="ECO:0000313" key="7">
    <source>
        <dbReference type="EMBL" id="RAW40998.1"/>
    </source>
</evidence>
<keyword evidence="1" id="KW-0732">Signal</keyword>
<protein>
    <submittedName>
        <fullName evidence="7">Uncharacterized protein</fullName>
    </submittedName>
</protein>
<evidence type="ECO:0000313" key="6">
    <source>
        <dbReference type="EMBL" id="KAG3202290.1"/>
    </source>
</evidence>
<dbReference type="VEuPathDB" id="FungiDB:PC110_g2831"/>
<dbReference type="Proteomes" id="UP000736787">
    <property type="component" value="Unassembled WGS sequence"/>
</dbReference>
<dbReference type="EMBL" id="RCMG01000463">
    <property type="protein sequence ID" value="KAG2853793.1"/>
    <property type="molecule type" value="Genomic_DNA"/>
</dbReference>
<dbReference type="EMBL" id="RCMI01000440">
    <property type="protein sequence ID" value="KAG2910796.1"/>
    <property type="molecule type" value="Genomic_DNA"/>
</dbReference>
<evidence type="ECO:0000313" key="5">
    <source>
        <dbReference type="EMBL" id="KAG2976509.1"/>
    </source>
</evidence>
<comment type="caution">
    <text evidence="7">The sequence shown here is derived from an EMBL/GenBank/DDBJ whole genome shotgun (WGS) entry which is preliminary data.</text>
</comment>
<evidence type="ECO:0000313" key="8">
    <source>
        <dbReference type="Proteomes" id="UP000251314"/>
    </source>
</evidence>
<dbReference type="OrthoDB" id="88651at2759"/>
<evidence type="ECO:0000313" key="3">
    <source>
        <dbReference type="EMBL" id="KAG2910796.1"/>
    </source>
</evidence>
<dbReference type="STRING" id="29920.A0A329SYJ4"/>
<name>A0A329SYJ4_9STRA</name>
<dbReference type="Proteomes" id="UP000735874">
    <property type="component" value="Unassembled WGS sequence"/>
</dbReference>
<organism evidence="7 8">
    <name type="scientific">Phytophthora cactorum</name>
    <dbReference type="NCBI Taxonomy" id="29920"/>
    <lineage>
        <taxon>Eukaryota</taxon>
        <taxon>Sar</taxon>
        <taxon>Stramenopiles</taxon>
        <taxon>Oomycota</taxon>
        <taxon>Peronosporomycetes</taxon>
        <taxon>Peronosporales</taxon>
        <taxon>Peronosporaceae</taxon>
        <taxon>Phytophthora</taxon>
    </lineage>
</organism>
<dbReference type="Proteomes" id="UP000251314">
    <property type="component" value="Unassembled WGS sequence"/>
</dbReference>
<evidence type="ECO:0000256" key="1">
    <source>
        <dbReference type="SAM" id="SignalP"/>
    </source>
</evidence>
<gene>
    <name evidence="7" type="ORF">PC110_g2831</name>
    <name evidence="2" type="ORF">PC113_g13865</name>
    <name evidence="3" type="ORF">PC115_g12809</name>
    <name evidence="4" type="ORF">PC117_g14216</name>
    <name evidence="5" type="ORF">PC118_g13378</name>
    <name evidence="6" type="ORF">PC129_g23290</name>
</gene>
<evidence type="ECO:0000313" key="2">
    <source>
        <dbReference type="EMBL" id="KAG2853793.1"/>
    </source>
</evidence>
<dbReference type="Proteomes" id="UP000774804">
    <property type="component" value="Unassembled WGS sequence"/>
</dbReference>